<proteinExistence type="inferred from homology"/>
<dbReference type="GO" id="GO:0016301">
    <property type="term" value="F:kinase activity"/>
    <property type="evidence" value="ECO:0007669"/>
    <property type="project" value="UniProtKB-KW"/>
</dbReference>
<dbReference type="Gene3D" id="3.40.1190.20">
    <property type="match status" value="1"/>
</dbReference>
<dbReference type="PRINTS" id="PR00990">
    <property type="entry name" value="RIBOKINASE"/>
</dbReference>
<evidence type="ECO:0000259" key="4">
    <source>
        <dbReference type="Pfam" id="PF00294"/>
    </source>
</evidence>
<dbReference type="AlphaFoldDB" id="A0A1G2Q2K0"/>
<dbReference type="PANTHER" id="PTHR10584:SF166">
    <property type="entry name" value="RIBOKINASE"/>
    <property type="match status" value="1"/>
</dbReference>
<reference evidence="5 6" key="1">
    <citation type="journal article" date="2016" name="Nat. Commun.">
        <title>Thousands of microbial genomes shed light on interconnected biogeochemical processes in an aquifer system.</title>
        <authorList>
            <person name="Anantharaman K."/>
            <person name="Brown C.T."/>
            <person name="Hug L.A."/>
            <person name="Sharon I."/>
            <person name="Castelle C.J."/>
            <person name="Probst A.J."/>
            <person name="Thomas B.C."/>
            <person name="Singh A."/>
            <person name="Wilkins M.J."/>
            <person name="Karaoz U."/>
            <person name="Brodie E.L."/>
            <person name="Williams K.H."/>
            <person name="Hubbard S.S."/>
            <person name="Banfield J.F."/>
        </authorList>
    </citation>
    <scope>NUCLEOTIDE SEQUENCE [LARGE SCALE GENOMIC DNA]</scope>
</reference>
<dbReference type="SUPFAM" id="SSF53613">
    <property type="entry name" value="Ribokinase-like"/>
    <property type="match status" value="1"/>
</dbReference>
<protein>
    <recommendedName>
        <fullName evidence="4">Carbohydrate kinase PfkB domain-containing protein</fullName>
    </recommendedName>
</protein>
<evidence type="ECO:0000313" key="5">
    <source>
        <dbReference type="EMBL" id="OHA54806.1"/>
    </source>
</evidence>
<name>A0A1G2Q2K0_9BACT</name>
<dbReference type="GO" id="GO:0006796">
    <property type="term" value="P:phosphate-containing compound metabolic process"/>
    <property type="evidence" value="ECO:0007669"/>
    <property type="project" value="UniProtKB-ARBA"/>
</dbReference>
<evidence type="ECO:0000313" key="6">
    <source>
        <dbReference type="Proteomes" id="UP000177575"/>
    </source>
</evidence>
<comment type="caution">
    <text evidence="5">The sequence shown here is derived from an EMBL/GenBank/DDBJ whole genome shotgun (WGS) entry which is preliminary data.</text>
</comment>
<dbReference type="PANTHER" id="PTHR10584">
    <property type="entry name" value="SUGAR KINASE"/>
    <property type="match status" value="1"/>
</dbReference>
<evidence type="ECO:0000256" key="2">
    <source>
        <dbReference type="ARBA" id="ARBA00022679"/>
    </source>
</evidence>
<dbReference type="InterPro" id="IPR002139">
    <property type="entry name" value="Ribo/fructo_kinase"/>
</dbReference>
<evidence type="ECO:0000256" key="3">
    <source>
        <dbReference type="ARBA" id="ARBA00022777"/>
    </source>
</evidence>
<dbReference type="PROSITE" id="PS00583">
    <property type="entry name" value="PFKB_KINASES_1"/>
    <property type="match status" value="1"/>
</dbReference>
<dbReference type="Pfam" id="PF00294">
    <property type="entry name" value="PfkB"/>
    <property type="match status" value="1"/>
</dbReference>
<gene>
    <name evidence="5" type="ORF">A2388_01625</name>
</gene>
<keyword evidence="3" id="KW-0418">Kinase</keyword>
<evidence type="ECO:0000256" key="1">
    <source>
        <dbReference type="ARBA" id="ARBA00010688"/>
    </source>
</evidence>
<dbReference type="EMBL" id="MHTC01000038">
    <property type="protein sequence ID" value="OHA54806.1"/>
    <property type="molecule type" value="Genomic_DNA"/>
</dbReference>
<feature type="domain" description="Carbohydrate kinase PfkB" evidence="4">
    <location>
        <begin position="40"/>
        <end position="311"/>
    </location>
</feature>
<dbReference type="Proteomes" id="UP000177575">
    <property type="component" value="Unassembled WGS sequence"/>
</dbReference>
<keyword evidence="2" id="KW-0808">Transferase</keyword>
<sequence>MEHRVCAIGGSTWDALFTTAQADLMHVGGRRTEPVLAFPYGGKVDAVEVMYGFGGGAANVAVSLAHLGIRTDVITRVGSDWRGQEIIKNFHKLGVSTKLVQHDRKEKTALAFIVTAGRGHDHVAFVSRGATRNLTIPTRLPEKYQWCYVTALAVSDWYDRLEKLFRSFHAQGGKIFWNPGAIQLAESKKVASLLKYVSVIDLNNDEVAILLKKLKGSRLSSMAALVKGLKNFGPEFALVTCGQKGAYLYDGSKMIYHPIYKVKPANTTGAGDAFGAGWLAGYLASGWNLNVAMQWGMLNSNSVIMHVGAQKGILSLSTLPKFRAIYDPS</sequence>
<dbReference type="InterPro" id="IPR011611">
    <property type="entry name" value="PfkB_dom"/>
</dbReference>
<accession>A0A1G2Q2K0</accession>
<dbReference type="InterPro" id="IPR029056">
    <property type="entry name" value="Ribokinase-like"/>
</dbReference>
<organism evidence="5 6">
    <name type="scientific">Candidatus Veblenbacteria bacterium RIFOXYB1_FULL_43_13</name>
    <dbReference type="NCBI Taxonomy" id="1802426"/>
    <lineage>
        <taxon>Bacteria</taxon>
        <taxon>Candidatus Vebleniibacteriota</taxon>
    </lineage>
</organism>
<dbReference type="InterPro" id="IPR002173">
    <property type="entry name" value="Carboh/pur_kinase_PfkB_CS"/>
</dbReference>
<comment type="similarity">
    <text evidence="1">Belongs to the carbohydrate kinase PfkB family.</text>
</comment>